<dbReference type="Proteomes" id="UP000029391">
    <property type="component" value="Unassembled WGS sequence"/>
</dbReference>
<comment type="caution">
    <text evidence="4">The sequence shown here is derived from an EMBL/GenBank/DDBJ whole genome shotgun (WGS) entry which is preliminary data.</text>
</comment>
<organism evidence="4 5">
    <name type="scientific">Arenimonas composti TR7-09 = DSM 18010</name>
    <dbReference type="NCBI Taxonomy" id="1121013"/>
    <lineage>
        <taxon>Bacteria</taxon>
        <taxon>Pseudomonadati</taxon>
        <taxon>Pseudomonadota</taxon>
        <taxon>Gammaproteobacteria</taxon>
        <taxon>Lysobacterales</taxon>
        <taxon>Lysobacteraceae</taxon>
        <taxon>Arenimonas</taxon>
    </lineage>
</organism>
<comment type="similarity">
    <text evidence="1 3">Belongs to the ArsC family.</text>
</comment>
<dbReference type="CDD" id="cd03034">
    <property type="entry name" value="ArsC_ArsC"/>
    <property type="match status" value="1"/>
</dbReference>
<keyword evidence="2" id="KW-0560">Oxidoreductase</keyword>
<dbReference type="GO" id="GO:0008794">
    <property type="term" value="F:arsenate reductase (glutaredoxin) activity"/>
    <property type="evidence" value="ECO:0007669"/>
    <property type="project" value="InterPro"/>
</dbReference>
<dbReference type="eggNOG" id="COG1393">
    <property type="taxonomic scope" value="Bacteria"/>
</dbReference>
<name>A0A091BZP2_9GAMM</name>
<evidence type="ECO:0008006" key="6">
    <source>
        <dbReference type="Google" id="ProtNLM"/>
    </source>
</evidence>
<evidence type="ECO:0000256" key="1">
    <source>
        <dbReference type="ARBA" id="ARBA00007198"/>
    </source>
</evidence>
<proteinExistence type="inferred from homology"/>
<dbReference type="InterPro" id="IPR006659">
    <property type="entry name" value="Arsenate_reductase"/>
</dbReference>
<evidence type="ECO:0000256" key="2">
    <source>
        <dbReference type="ARBA" id="ARBA00023002"/>
    </source>
</evidence>
<dbReference type="RefSeq" id="WP_026817299.1">
    <property type="nucleotide sequence ID" value="NZ_AUFF01000007.1"/>
</dbReference>
<evidence type="ECO:0000256" key="3">
    <source>
        <dbReference type="PROSITE-ProRule" id="PRU01282"/>
    </source>
</evidence>
<dbReference type="Pfam" id="PF03960">
    <property type="entry name" value="ArsC"/>
    <property type="match status" value="1"/>
</dbReference>
<dbReference type="AlphaFoldDB" id="A0A091BZP2"/>
<dbReference type="InterPro" id="IPR006660">
    <property type="entry name" value="Arsenate_reductase-like"/>
</dbReference>
<keyword evidence="5" id="KW-1185">Reference proteome</keyword>
<dbReference type="SUPFAM" id="SSF52833">
    <property type="entry name" value="Thioredoxin-like"/>
    <property type="match status" value="1"/>
</dbReference>
<dbReference type="InterPro" id="IPR036249">
    <property type="entry name" value="Thioredoxin-like_sf"/>
</dbReference>
<protein>
    <recommendedName>
        <fullName evidence="6">Arsenate reductase</fullName>
    </recommendedName>
</protein>
<dbReference type="Gene3D" id="3.40.30.10">
    <property type="entry name" value="Glutaredoxin"/>
    <property type="match status" value="1"/>
</dbReference>
<dbReference type="STRING" id="1121013.GCA_000426365_02344"/>
<dbReference type="PANTHER" id="PTHR30041">
    <property type="entry name" value="ARSENATE REDUCTASE"/>
    <property type="match status" value="1"/>
</dbReference>
<accession>A0A091BZP2</accession>
<sequence>MRYWHNARCSKSREGLALLKAHGVEVEVVDYLANPPSAQEIEAVMRRLGGDPRQLVRFKEDLAGELGLSAKDERTARDWAEVLAANPRLIERPLLDDGRRAVIGRPTEALLELLG</sequence>
<gene>
    <name evidence="4" type="ORF">P873_08900</name>
</gene>
<evidence type="ECO:0000313" key="4">
    <source>
        <dbReference type="EMBL" id="KFN49830.1"/>
    </source>
</evidence>
<reference evidence="4 5" key="1">
    <citation type="submission" date="2013-09" db="EMBL/GenBank/DDBJ databases">
        <title>Genome sequencing of Arenimonas composti.</title>
        <authorList>
            <person name="Chen F."/>
            <person name="Wang G."/>
        </authorList>
    </citation>
    <scope>NUCLEOTIDE SEQUENCE [LARGE SCALE GENOMIC DNA]</scope>
    <source>
        <strain evidence="4 5">TR7-09</strain>
    </source>
</reference>
<dbReference type="PROSITE" id="PS51353">
    <property type="entry name" value="ARSC"/>
    <property type="match status" value="1"/>
</dbReference>
<dbReference type="EMBL" id="AWXU01000028">
    <property type="protein sequence ID" value="KFN49830.1"/>
    <property type="molecule type" value="Genomic_DNA"/>
</dbReference>
<evidence type="ECO:0000313" key="5">
    <source>
        <dbReference type="Proteomes" id="UP000029391"/>
    </source>
</evidence>
<dbReference type="PANTHER" id="PTHR30041:SF4">
    <property type="entry name" value="ARSENATE REDUCTASE"/>
    <property type="match status" value="1"/>
</dbReference>